<dbReference type="PROSITE" id="PS51352">
    <property type="entry name" value="THIOREDOXIN_2"/>
    <property type="match status" value="1"/>
</dbReference>
<gene>
    <name evidence="10" type="primary">trxA</name>
    <name evidence="10" type="ORF">BUZ57_02375</name>
</gene>
<protein>
    <recommendedName>
        <fullName evidence="2 8">Thioredoxin</fullName>
    </recommendedName>
</protein>
<dbReference type="InterPro" id="IPR013766">
    <property type="entry name" value="Thioredoxin_domain"/>
</dbReference>
<dbReference type="PIRSF" id="PIRSF000077">
    <property type="entry name" value="Thioredoxin"/>
    <property type="match status" value="1"/>
</dbReference>
<evidence type="ECO:0000256" key="3">
    <source>
        <dbReference type="ARBA" id="ARBA00022448"/>
    </source>
</evidence>
<keyword evidence="6" id="KW-0676">Redox-active center</keyword>
<dbReference type="InterPro" id="IPR005746">
    <property type="entry name" value="Thioredoxin"/>
</dbReference>
<name>A0A0A8HQZ4_STAHY</name>
<dbReference type="PROSITE" id="PS00194">
    <property type="entry name" value="THIOREDOXIN_1"/>
    <property type="match status" value="1"/>
</dbReference>
<evidence type="ECO:0000256" key="1">
    <source>
        <dbReference type="ARBA" id="ARBA00008987"/>
    </source>
</evidence>
<sequence>MALIEVNDSNFNEQINSGVKLVDFWATWCGPCKMIAPVLEDLATDYDGKADILKLDVDQNQATAAKFEVMSIPTLIVFKDGEPVDKVVGFQPKENLAQVLDKHL</sequence>
<evidence type="ECO:0000256" key="5">
    <source>
        <dbReference type="ARBA" id="ARBA00023157"/>
    </source>
</evidence>
<dbReference type="Proteomes" id="UP000285625">
    <property type="component" value="Unassembled WGS sequence"/>
</dbReference>
<dbReference type="GO" id="GO:0005829">
    <property type="term" value="C:cytosol"/>
    <property type="evidence" value="ECO:0007669"/>
    <property type="project" value="TreeGrafter"/>
</dbReference>
<evidence type="ECO:0000256" key="9">
    <source>
        <dbReference type="PIRNR" id="PIRNR000077"/>
    </source>
</evidence>
<dbReference type="GO" id="GO:0015035">
    <property type="term" value="F:protein-disulfide reductase activity"/>
    <property type="evidence" value="ECO:0007669"/>
    <property type="project" value="UniProtKB-UniRule"/>
</dbReference>
<evidence type="ECO:0000256" key="4">
    <source>
        <dbReference type="ARBA" id="ARBA00022982"/>
    </source>
</evidence>
<evidence type="ECO:0000256" key="2">
    <source>
        <dbReference type="ARBA" id="ARBA00020570"/>
    </source>
</evidence>
<dbReference type="SUPFAM" id="SSF52833">
    <property type="entry name" value="Thioredoxin-like"/>
    <property type="match status" value="1"/>
</dbReference>
<dbReference type="GeneID" id="41073506"/>
<dbReference type="NCBIfam" id="TIGR01068">
    <property type="entry name" value="thioredoxin"/>
    <property type="match status" value="1"/>
</dbReference>
<dbReference type="Pfam" id="PF00085">
    <property type="entry name" value="Thioredoxin"/>
    <property type="match status" value="1"/>
</dbReference>
<dbReference type="RefSeq" id="WP_039646238.1">
    <property type="nucleotide sequence ID" value="NZ_CP008747.1"/>
</dbReference>
<evidence type="ECO:0000256" key="7">
    <source>
        <dbReference type="ARBA" id="ARBA00025303"/>
    </source>
</evidence>
<dbReference type="KEGG" id="shu:SHYC_08630"/>
<dbReference type="GO" id="GO:0045454">
    <property type="term" value="P:cell redox homeostasis"/>
    <property type="evidence" value="ECO:0007669"/>
    <property type="project" value="TreeGrafter"/>
</dbReference>
<evidence type="ECO:0000256" key="6">
    <source>
        <dbReference type="ARBA" id="ARBA00023284"/>
    </source>
</evidence>
<keyword evidence="5" id="KW-1015">Disulfide bond</keyword>
<accession>A0A0A8HQZ4</accession>
<dbReference type="STRING" id="1284.SHYC_08630"/>
<dbReference type="HOGENOM" id="CLU_090389_10_2_9"/>
<evidence type="ECO:0000256" key="8">
    <source>
        <dbReference type="NCBIfam" id="TIGR01068"/>
    </source>
</evidence>
<comment type="function">
    <text evidence="7">Component of the thioredoxin-thioredoxin reductase system. Participates in various redox reactions through the reversible oxidation of its active center dithiol to a disulfide and catalyzes dithiol-disulfide exchange reactions.</text>
</comment>
<dbReference type="PRINTS" id="PR00421">
    <property type="entry name" value="THIOREDOXIN"/>
</dbReference>
<evidence type="ECO:0000313" key="11">
    <source>
        <dbReference type="Proteomes" id="UP000285625"/>
    </source>
</evidence>
<keyword evidence="3" id="KW-0813">Transport</keyword>
<dbReference type="Gene3D" id="3.40.30.10">
    <property type="entry name" value="Glutaredoxin"/>
    <property type="match status" value="1"/>
</dbReference>
<dbReference type="AlphaFoldDB" id="A0A0A8HQZ4"/>
<proteinExistence type="inferred from homology"/>
<dbReference type="InterPro" id="IPR017937">
    <property type="entry name" value="Thioredoxin_CS"/>
</dbReference>
<comment type="caution">
    <text evidence="10">The sequence shown here is derived from an EMBL/GenBank/DDBJ whole genome shotgun (WGS) entry which is preliminary data.</text>
</comment>
<evidence type="ECO:0000313" key="10">
    <source>
        <dbReference type="EMBL" id="RIO47103.1"/>
    </source>
</evidence>
<dbReference type="CDD" id="cd02947">
    <property type="entry name" value="TRX_family"/>
    <property type="match status" value="1"/>
</dbReference>
<comment type="similarity">
    <text evidence="1 9">Belongs to the thioredoxin family.</text>
</comment>
<reference evidence="10 11" key="1">
    <citation type="journal article" date="2016" name="Front. Microbiol.">
        <title>Comprehensive Phylogenetic Analysis of Bovine Non-aureus Staphylococci Species Based on Whole-Genome Sequencing.</title>
        <authorList>
            <person name="Naushad S."/>
            <person name="Barkema H.W."/>
            <person name="Luby C."/>
            <person name="Condas L.A."/>
            <person name="Nobrega D.B."/>
            <person name="Carson D.A."/>
            <person name="De Buck J."/>
        </authorList>
    </citation>
    <scope>NUCLEOTIDE SEQUENCE [LARGE SCALE GENOMIC DNA]</scope>
    <source>
        <strain evidence="10 11">SNUC 5959</strain>
    </source>
</reference>
<dbReference type="PANTHER" id="PTHR45663">
    <property type="entry name" value="GEO12009P1"/>
    <property type="match status" value="1"/>
</dbReference>
<dbReference type="EMBL" id="QXVO01000005">
    <property type="protein sequence ID" value="RIO47103.1"/>
    <property type="molecule type" value="Genomic_DNA"/>
</dbReference>
<keyword evidence="4" id="KW-0249">Electron transport</keyword>
<dbReference type="FunFam" id="3.40.30.10:FF:000001">
    <property type="entry name" value="Thioredoxin"/>
    <property type="match status" value="1"/>
</dbReference>
<organism evidence="10 11">
    <name type="scientific">Staphylococcus hyicus</name>
    <dbReference type="NCBI Taxonomy" id="1284"/>
    <lineage>
        <taxon>Bacteria</taxon>
        <taxon>Bacillati</taxon>
        <taxon>Bacillota</taxon>
        <taxon>Bacilli</taxon>
        <taxon>Bacillales</taxon>
        <taxon>Staphylococcaceae</taxon>
        <taxon>Staphylococcus</taxon>
    </lineage>
</organism>
<dbReference type="PANTHER" id="PTHR45663:SF11">
    <property type="entry name" value="GEO12009P1"/>
    <property type="match status" value="1"/>
</dbReference>
<dbReference type="InterPro" id="IPR036249">
    <property type="entry name" value="Thioredoxin-like_sf"/>
</dbReference>